<dbReference type="SUPFAM" id="SSF52540">
    <property type="entry name" value="P-loop containing nucleoside triphosphate hydrolases"/>
    <property type="match status" value="1"/>
</dbReference>
<organism evidence="4 5">
    <name type="scientific">Leersia perrieri</name>
    <dbReference type="NCBI Taxonomy" id="77586"/>
    <lineage>
        <taxon>Eukaryota</taxon>
        <taxon>Viridiplantae</taxon>
        <taxon>Streptophyta</taxon>
        <taxon>Embryophyta</taxon>
        <taxon>Tracheophyta</taxon>
        <taxon>Spermatophyta</taxon>
        <taxon>Magnoliopsida</taxon>
        <taxon>Liliopsida</taxon>
        <taxon>Poales</taxon>
        <taxon>Poaceae</taxon>
        <taxon>BOP clade</taxon>
        <taxon>Oryzoideae</taxon>
        <taxon>Oryzeae</taxon>
        <taxon>Oryzinae</taxon>
        <taxon>Leersia</taxon>
    </lineage>
</organism>
<dbReference type="GO" id="GO:0009626">
    <property type="term" value="P:plant-type hypersensitive response"/>
    <property type="evidence" value="ECO:0007669"/>
    <property type="project" value="UniProtKB-ARBA"/>
</dbReference>
<proteinExistence type="predicted"/>
<dbReference type="InterPro" id="IPR042197">
    <property type="entry name" value="Apaf_helical"/>
</dbReference>
<dbReference type="STRING" id="77586.A0A0D9XR33"/>
<dbReference type="InterPro" id="IPR027417">
    <property type="entry name" value="P-loop_NTPase"/>
</dbReference>
<evidence type="ECO:0000259" key="3">
    <source>
        <dbReference type="Pfam" id="PF23559"/>
    </source>
</evidence>
<dbReference type="Gene3D" id="1.10.8.430">
    <property type="entry name" value="Helical domain of apoptotic protease-activating factors"/>
    <property type="match status" value="1"/>
</dbReference>
<dbReference type="InterPro" id="IPR058922">
    <property type="entry name" value="WHD_DRP"/>
</dbReference>
<accession>A0A0D9XR33</accession>
<dbReference type="SUPFAM" id="SSF52058">
    <property type="entry name" value="L domain-like"/>
    <property type="match status" value="1"/>
</dbReference>
<name>A0A0D9XR33_9ORYZ</name>
<dbReference type="Proteomes" id="UP000032180">
    <property type="component" value="Chromosome 11"/>
</dbReference>
<evidence type="ECO:0000256" key="2">
    <source>
        <dbReference type="ARBA" id="ARBA00022821"/>
    </source>
</evidence>
<keyword evidence="1" id="KW-0677">Repeat</keyword>
<dbReference type="AlphaFoldDB" id="A0A0D9XR33"/>
<keyword evidence="2" id="KW-0611">Plant defense</keyword>
<dbReference type="InterPro" id="IPR036388">
    <property type="entry name" value="WH-like_DNA-bd_sf"/>
</dbReference>
<reference evidence="4" key="3">
    <citation type="submission" date="2015-04" db="UniProtKB">
        <authorList>
            <consortium name="EnsemblPlants"/>
        </authorList>
    </citation>
    <scope>IDENTIFICATION</scope>
</reference>
<dbReference type="GO" id="GO:0042742">
    <property type="term" value="P:defense response to bacterium"/>
    <property type="evidence" value="ECO:0007669"/>
    <property type="project" value="UniProtKB-ARBA"/>
</dbReference>
<evidence type="ECO:0000313" key="4">
    <source>
        <dbReference type="EnsemblPlants" id="LPERR11G08050.4"/>
    </source>
</evidence>
<evidence type="ECO:0000256" key="1">
    <source>
        <dbReference type="ARBA" id="ARBA00022737"/>
    </source>
</evidence>
<dbReference type="PANTHER" id="PTHR23155:SF1237">
    <property type="entry name" value="OS09G0365000 PROTEIN"/>
    <property type="match status" value="1"/>
</dbReference>
<dbReference type="PANTHER" id="PTHR23155">
    <property type="entry name" value="DISEASE RESISTANCE PROTEIN RP"/>
    <property type="match status" value="1"/>
</dbReference>
<dbReference type="FunFam" id="1.10.10.10:FF:000322">
    <property type="entry name" value="Probable disease resistance protein At1g63360"/>
    <property type="match status" value="1"/>
</dbReference>
<dbReference type="GO" id="GO:0002758">
    <property type="term" value="P:innate immune response-activating signaling pathway"/>
    <property type="evidence" value="ECO:0007669"/>
    <property type="project" value="UniProtKB-ARBA"/>
</dbReference>
<dbReference type="Pfam" id="PF23559">
    <property type="entry name" value="WHD_DRP"/>
    <property type="match status" value="1"/>
</dbReference>
<dbReference type="EnsemblPlants" id="LPERR11G08050.4">
    <property type="protein sequence ID" value="LPERR11G08050.4"/>
    <property type="gene ID" value="LPERR11G08050"/>
</dbReference>
<dbReference type="InterPro" id="IPR032675">
    <property type="entry name" value="LRR_dom_sf"/>
</dbReference>
<protein>
    <recommendedName>
        <fullName evidence="3">Disease resistance protein winged helix domain-containing protein</fullName>
    </recommendedName>
</protein>
<dbReference type="Gene3D" id="1.10.10.10">
    <property type="entry name" value="Winged helix-like DNA-binding domain superfamily/Winged helix DNA-binding domain"/>
    <property type="match status" value="1"/>
</dbReference>
<dbReference type="eggNOG" id="KOG4658">
    <property type="taxonomic scope" value="Eukaryota"/>
</dbReference>
<reference evidence="5" key="2">
    <citation type="submission" date="2013-12" db="EMBL/GenBank/DDBJ databases">
        <authorList>
            <person name="Yu Y."/>
            <person name="Lee S."/>
            <person name="de Baynast K."/>
            <person name="Wissotski M."/>
            <person name="Liu L."/>
            <person name="Talag J."/>
            <person name="Goicoechea J."/>
            <person name="Angelova A."/>
            <person name="Jetty R."/>
            <person name="Kudrna D."/>
            <person name="Golser W."/>
            <person name="Rivera L."/>
            <person name="Zhang J."/>
            <person name="Wing R."/>
        </authorList>
    </citation>
    <scope>NUCLEOTIDE SEQUENCE</scope>
</reference>
<evidence type="ECO:0000313" key="5">
    <source>
        <dbReference type="Proteomes" id="UP000032180"/>
    </source>
</evidence>
<dbReference type="Gramene" id="LPERR11G08050.4">
    <property type="protein sequence ID" value="LPERR11G08050.4"/>
    <property type="gene ID" value="LPERR11G08050"/>
</dbReference>
<feature type="domain" description="Disease resistance protein winged helix" evidence="3">
    <location>
        <begin position="104"/>
        <end position="171"/>
    </location>
</feature>
<keyword evidence="5" id="KW-1185">Reference proteome</keyword>
<dbReference type="Gene3D" id="3.80.10.10">
    <property type="entry name" value="Ribonuclease Inhibitor"/>
    <property type="match status" value="1"/>
</dbReference>
<sequence length="394" mass="45706">MDCFPLEGLNEDVFWDFFIVQAFGTENLCNYLDLEDIGRSIILKLKGSPLAAKTIGRLLQTNADYTLDELWKLEQERTDILPALRLSYMYLPPHLKRCFSFCAVYPKDYMFEKNTLVDIWLAEGFVEHTGSIPVVTVGQQYFEDLVSRSFFQKVSVTCDKYVIHDLMHDMAQLVSQDECFIIRDANDLRTIPPNVRHLSIFIKRNIRYHDLMGLCRYKKLRTLLCSKAFKHKEFVSVLGSWFKELQHIRVLSYSLPMLEDIPESIRNLKLVGYICFFSQHTFSILPSSFCCLYNLQILDASTCVFKSLPCDFGKLISLRKLRAKNFSYLQGEDLRERIKVLKHINQIEGNLLVNLPGLKSRKNIGHALLKMENNLYSLHTSRLAASRSSTFRGH</sequence>
<dbReference type="InterPro" id="IPR044974">
    <property type="entry name" value="Disease_R_plants"/>
</dbReference>
<dbReference type="HOGENOM" id="CLU_700884_0_0_1"/>
<reference evidence="4 5" key="1">
    <citation type="submission" date="2012-08" db="EMBL/GenBank/DDBJ databases">
        <title>Oryza genome evolution.</title>
        <authorList>
            <person name="Wing R.A."/>
        </authorList>
    </citation>
    <scope>NUCLEOTIDE SEQUENCE</scope>
</reference>